<evidence type="ECO:0000256" key="1">
    <source>
        <dbReference type="SAM" id="MobiDB-lite"/>
    </source>
</evidence>
<dbReference type="AlphaFoldDB" id="A0A0E0J015"/>
<reference evidence="2" key="1">
    <citation type="submission" date="2015-04" db="UniProtKB">
        <authorList>
            <consortium name="EnsemblPlants"/>
        </authorList>
    </citation>
    <scope>IDENTIFICATION</scope>
    <source>
        <strain evidence="2">SL10</strain>
    </source>
</reference>
<sequence>MAAASLPRATPTPTPATERKGMTAASPRGTQSTTPVRKGLAVASPLGKPVPTPGRKRNFDME</sequence>
<dbReference type="Proteomes" id="UP000006591">
    <property type="component" value="Chromosome 11"/>
</dbReference>
<dbReference type="HOGENOM" id="CLU_2907995_0_0_1"/>
<proteinExistence type="predicted"/>
<feature type="compositionally biased region" description="Low complexity" evidence="1">
    <location>
        <begin position="1"/>
        <end position="11"/>
    </location>
</feature>
<keyword evidence="3" id="KW-1185">Reference proteome</keyword>
<protein>
    <submittedName>
        <fullName evidence="2">Uncharacterized protein</fullName>
    </submittedName>
</protein>
<evidence type="ECO:0000313" key="2">
    <source>
        <dbReference type="EnsemblPlants" id="ONIVA11G07760.1"/>
    </source>
</evidence>
<evidence type="ECO:0000313" key="3">
    <source>
        <dbReference type="Proteomes" id="UP000006591"/>
    </source>
</evidence>
<reference evidence="2" key="2">
    <citation type="submission" date="2018-04" db="EMBL/GenBank/DDBJ databases">
        <title>OnivRS2 (Oryza nivara Reference Sequence Version 2).</title>
        <authorList>
            <person name="Zhang J."/>
            <person name="Kudrna D."/>
            <person name="Lee S."/>
            <person name="Talag J."/>
            <person name="Rajasekar S."/>
            <person name="Welchert J."/>
            <person name="Hsing Y.-I."/>
            <person name="Wing R.A."/>
        </authorList>
    </citation>
    <scope>NUCLEOTIDE SEQUENCE [LARGE SCALE GENOMIC DNA]</scope>
    <source>
        <strain evidence="2">SL10</strain>
    </source>
</reference>
<dbReference type="EnsemblPlants" id="ONIVA11G07760.1">
    <property type="protein sequence ID" value="ONIVA11G07760.1"/>
    <property type="gene ID" value="ONIVA11G07760"/>
</dbReference>
<organism evidence="2">
    <name type="scientific">Oryza nivara</name>
    <name type="common">Indian wild rice</name>
    <name type="synonym">Oryza sativa f. spontanea</name>
    <dbReference type="NCBI Taxonomy" id="4536"/>
    <lineage>
        <taxon>Eukaryota</taxon>
        <taxon>Viridiplantae</taxon>
        <taxon>Streptophyta</taxon>
        <taxon>Embryophyta</taxon>
        <taxon>Tracheophyta</taxon>
        <taxon>Spermatophyta</taxon>
        <taxon>Magnoliopsida</taxon>
        <taxon>Liliopsida</taxon>
        <taxon>Poales</taxon>
        <taxon>Poaceae</taxon>
        <taxon>BOP clade</taxon>
        <taxon>Oryzoideae</taxon>
        <taxon>Oryzeae</taxon>
        <taxon>Oryzinae</taxon>
        <taxon>Oryza</taxon>
    </lineage>
</organism>
<feature type="region of interest" description="Disordered" evidence="1">
    <location>
        <begin position="1"/>
        <end position="62"/>
    </location>
</feature>
<accession>A0A0E0J015</accession>
<dbReference type="Gramene" id="ONIVA11G07760.1">
    <property type="protein sequence ID" value="ONIVA11G07760.1"/>
    <property type="gene ID" value="ONIVA11G07760"/>
</dbReference>
<name>A0A0E0J015_ORYNI</name>